<accession>A0AAV4M2U1</accession>
<dbReference type="AlphaFoldDB" id="A0AAV4M2U1"/>
<sequence length="344" mass="37028">MTSNSRAKTTDTVGHTIHSLRTLAKSPQNITDNVIHFLFISRLTIQQAGHMAQSPQPKTQNRVAKPLASIIGRTDTLIGVLYNSVTTIIPNKLLKSIGQLANKSIAIRLQGILNLFNFLTKPRLRPFDTTKKPLNGFGEFRSTITTTAILPSHPRDPVDSLLQVGRAVIRWFDRGEHKGTTSHQKGVEKCAKAAEVETVGPTGKGGCARVAGEGGHGGAGFLELVGKRRSQLSCNGSTSRGLIKIISVPKGRHVLLKAALVAAAAAIKLLLSPPVRAFTLPVEVSEADIHDRHDTEEDEGAVPLVIYCERAQRGHGLVGGVVGILENVFSKTFKPSSKSFNELL</sequence>
<dbReference type="GeneID" id="94197888"/>
<dbReference type="RefSeq" id="XP_067718476.1">
    <property type="nucleotide sequence ID" value="XM_067862375.1"/>
</dbReference>
<keyword evidence="2" id="KW-1185">Reference proteome</keyword>
<evidence type="ECO:0000313" key="2">
    <source>
        <dbReference type="Proteomes" id="UP001497744"/>
    </source>
</evidence>
<protein>
    <submittedName>
        <fullName evidence="1">Uncharacterized protein</fullName>
    </submittedName>
</protein>
<organism evidence="1 2">
    <name type="scientific">Babesia caballi</name>
    <dbReference type="NCBI Taxonomy" id="5871"/>
    <lineage>
        <taxon>Eukaryota</taxon>
        <taxon>Sar</taxon>
        <taxon>Alveolata</taxon>
        <taxon>Apicomplexa</taxon>
        <taxon>Aconoidasida</taxon>
        <taxon>Piroplasmida</taxon>
        <taxon>Babesiidae</taxon>
        <taxon>Babesia</taxon>
    </lineage>
</organism>
<name>A0AAV4M2U1_BABCB</name>
<evidence type="ECO:0000313" key="1">
    <source>
        <dbReference type="EMBL" id="GIX66407.1"/>
    </source>
</evidence>
<gene>
    <name evidence="1" type="ORF">BcabD6B2_58430</name>
</gene>
<dbReference type="EMBL" id="BPLF01000006">
    <property type="protein sequence ID" value="GIX66407.1"/>
    <property type="molecule type" value="Genomic_DNA"/>
</dbReference>
<reference evidence="1 2" key="1">
    <citation type="submission" date="2021-06" db="EMBL/GenBank/DDBJ databases">
        <title>Genome sequence of Babesia caballi.</title>
        <authorList>
            <person name="Yamagishi J."/>
            <person name="Kidaka T."/>
            <person name="Ochi A."/>
        </authorList>
    </citation>
    <scope>NUCLEOTIDE SEQUENCE [LARGE SCALE GENOMIC DNA]</scope>
    <source>
        <strain evidence="1">USDA-D6B2</strain>
    </source>
</reference>
<dbReference type="Proteomes" id="UP001497744">
    <property type="component" value="Unassembled WGS sequence"/>
</dbReference>
<proteinExistence type="predicted"/>
<comment type="caution">
    <text evidence="1">The sequence shown here is derived from an EMBL/GenBank/DDBJ whole genome shotgun (WGS) entry which is preliminary data.</text>
</comment>